<reference evidence="1 2" key="1">
    <citation type="submission" date="2008-07" db="EMBL/GenBank/DDBJ databases">
        <authorList>
            <person name="El-Sayed N."/>
            <person name="Caler E."/>
            <person name="Inman J."/>
            <person name="Amedeo P."/>
            <person name="Hass B."/>
            <person name="Wortman J."/>
        </authorList>
    </citation>
    <scope>NUCLEOTIDE SEQUENCE [LARGE SCALE GENOMIC DNA]</scope>
    <source>
        <strain evidence="2">ATCC 50983 / TXsc</strain>
    </source>
</reference>
<proteinExistence type="predicted"/>
<dbReference type="InParanoid" id="C5KE69"/>
<dbReference type="GeneID" id="9053546"/>
<dbReference type="Proteomes" id="UP000007800">
    <property type="component" value="Unassembled WGS sequence"/>
</dbReference>
<organism evidence="2">
    <name type="scientific">Perkinsus marinus (strain ATCC 50983 / TXsc)</name>
    <dbReference type="NCBI Taxonomy" id="423536"/>
    <lineage>
        <taxon>Eukaryota</taxon>
        <taxon>Sar</taxon>
        <taxon>Alveolata</taxon>
        <taxon>Perkinsozoa</taxon>
        <taxon>Perkinsea</taxon>
        <taxon>Perkinsida</taxon>
        <taxon>Perkinsidae</taxon>
        <taxon>Perkinsus</taxon>
    </lineage>
</organism>
<gene>
    <name evidence="1" type="ORF">Pmar_PMAR015610</name>
</gene>
<dbReference type="EMBL" id="GG672221">
    <property type="protein sequence ID" value="EER17224.1"/>
    <property type="molecule type" value="Genomic_DNA"/>
</dbReference>
<protein>
    <submittedName>
        <fullName evidence="1">Uncharacterized protein</fullName>
    </submittedName>
</protein>
<dbReference type="AlphaFoldDB" id="C5KE69"/>
<accession>C5KE69</accession>
<evidence type="ECO:0000313" key="1">
    <source>
        <dbReference type="EMBL" id="EER17224.1"/>
    </source>
</evidence>
<dbReference type="OMA" id="KAEYIVL"/>
<sequence length="149" mass="16734">MPFKLESVLNPYDGVGDFALWLRDFDTVATASKWTAKQKAEYIVLFMKGSAKDVARQAVDDIDEDTEAEAAYSNVVKALGKAFSLKTHEAWKLLTTRTWNMSCDTVDGVLAEFRRYIRVLGVTTSVATEIVLRESLMACFPDDVRRAIE</sequence>
<feature type="non-terminal residue" evidence="1">
    <location>
        <position position="149"/>
    </location>
</feature>
<evidence type="ECO:0000313" key="2">
    <source>
        <dbReference type="Proteomes" id="UP000007800"/>
    </source>
</evidence>
<name>C5KE69_PERM5</name>
<keyword evidence="2" id="KW-1185">Reference proteome</keyword>
<dbReference type="RefSeq" id="XP_002785428.1">
    <property type="nucleotide sequence ID" value="XM_002785382.1"/>
</dbReference>